<comment type="similarity">
    <text evidence="1">Belongs to the LysR transcriptional regulatory family.</text>
</comment>
<dbReference type="Pfam" id="PF00126">
    <property type="entry name" value="HTH_1"/>
    <property type="match status" value="1"/>
</dbReference>
<dbReference type="InterPro" id="IPR000847">
    <property type="entry name" value="LysR_HTH_N"/>
</dbReference>
<dbReference type="InterPro" id="IPR017685">
    <property type="entry name" value="ArgP"/>
</dbReference>
<accession>A0A2U1ZVI9</accession>
<protein>
    <submittedName>
        <fullName evidence="7">ArgP/LysG family DNA-binding transcriptional regulator</fullName>
    </submittedName>
</protein>
<dbReference type="GO" id="GO:0003700">
    <property type="term" value="F:DNA-binding transcription factor activity"/>
    <property type="evidence" value="ECO:0007669"/>
    <property type="project" value="InterPro"/>
</dbReference>
<keyword evidence="8" id="KW-1185">Reference proteome</keyword>
<dbReference type="RefSeq" id="WP_109229388.1">
    <property type="nucleotide sequence ID" value="NZ_PYHR01000002.1"/>
</dbReference>
<dbReference type="InterPro" id="IPR036390">
    <property type="entry name" value="WH_DNA-bd_sf"/>
</dbReference>
<sequence>MDWDLPQLRALAAAVEAGSLDAAARALHLTPSAVSQRLKALEQQVGAVLLQRTRPVRPTEAGVAVLRLAREIEALTADAQRTLSPAPDGGPAWPRVRLAVNADSLATWVLPALAPLAADVLIEFLREDQDRTADLLRDGTAMGALTSQAAPVQGCTVEALGTMRYHPLASAAFVRRWFPDGVTPAALAVAPMVVFDDADALQHEALRRRGVDGEPPFHVVPASAQFADAVRLGYGWGMLPELQVDAEAEGLVRLDPTGAWREDVPLFWQQWSLHTPSLDAVADALRTAARAHLR</sequence>
<name>A0A2U1ZVI9_9MICO</name>
<keyword evidence="5" id="KW-0804">Transcription</keyword>
<dbReference type="AlphaFoldDB" id="A0A2U1ZVI9"/>
<evidence type="ECO:0000259" key="6">
    <source>
        <dbReference type="PROSITE" id="PS50931"/>
    </source>
</evidence>
<dbReference type="SUPFAM" id="SSF46785">
    <property type="entry name" value="Winged helix' DNA-binding domain"/>
    <property type="match status" value="1"/>
</dbReference>
<comment type="caution">
    <text evidence="7">The sequence shown here is derived from an EMBL/GenBank/DDBJ whole genome shotgun (WGS) entry which is preliminary data.</text>
</comment>
<evidence type="ECO:0000256" key="2">
    <source>
        <dbReference type="ARBA" id="ARBA00023015"/>
    </source>
</evidence>
<evidence type="ECO:0000256" key="4">
    <source>
        <dbReference type="ARBA" id="ARBA00023159"/>
    </source>
</evidence>
<evidence type="ECO:0000313" key="7">
    <source>
        <dbReference type="EMBL" id="PWD51007.1"/>
    </source>
</evidence>
<dbReference type="PRINTS" id="PR00039">
    <property type="entry name" value="HTHLYSR"/>
</dbReference>
<dbReference type="NCBIfam" id="NF002964">
    <property type="entry name" value="PRK03635.1"/>
    <property type="match status" value="1"/>
</dbReference>
<organism evidence="7 8">
    <name type="scientific">Serinibacter arcticus</name>
    <dbReference type="NCBI Taxonomy" id="1655435"/>
    <lineage>
        <taxon>Bacteria</taxon>
        <taxon>Bacillati</taxon>
        <taxon>Actinomycetota</taxon>
        <taxon>Actinomycetes</taxon>
        <taxon>Micrococcales</taxon>
        <taxon>Beutenbergiaceae</taxon>
        <taxon>Serinibacter</taxon>
    </lineage>
</organism>
<dbReference type="GO" id="GO:0003677">
    <property type="term" value="F:DNA binding"/>
    <property type="evidence" value="ECO:0007669"/>
    <property type="project" value="UniProtKB-KW"/>
</dbReference>
<evidence type="ECO:0000256" key="5">
    <source>
        <dbReference type="ARBA" id="ARBA00023163"/>
    </source>
</evidence>
<keyword evidence="3 7" id="KW-0238">DNA-binding</keyword>
<evidence type="ECO:0000313" key="8">
    <source>
        <dbReference type="Proteomes" id="UP000245166"/>
    </source>
</evidence>
<dbReference type="NCBIfam" id="TIGR03298">
    <property type="entry name" value="argP"/>
    <property type="match status" value="1"/>
</dbReference>
<keyword evidence="2" id="KW-0805">Transcription regulation</keyword>
<dbReference type="PANTHER" id="PTHR30579:SF2">
    <property type="entry name" value="HTH-TYPE TRANSCRIPTIONAL REGULATOR ARGP"/>
    <property type="match status" value="1"/>
</dbReference>
<proteinExistence type="inferred from homology"/>
<dbReference type="Proteomes" id="UP000245166">
    <property type="component" value="Unassembled WGS sequence"/>
</dbReference>
<feature type="domain" description="HTH lysR-type" evidence="6">
    <location>
        <begin position="3"/>
        <end position="59"/>
    </location>
</feature>
<keyword evidence="4" id="KW-0010">Activator</keyword>
<evidence type="ECO:0000256" key="3">
    <source>
        <dbReference type="ARBA" id="ARBA00023125"/>
    </source>
</evidence>
<dbReference type="PROSITE" id="PS50931">
    <property type="entry name" value="HTH_LYSR"/>
    <property type="match status" value="1"/>
</dbReference>
<dbReference type="Gene3D" id="3.40.190.290">
    <property type="match status" value="1"/>
</dbReference>
<dbReference type="PANTHER" id="PTHR30579">
    <property type="entry name" value="TRANSCRIPTIONAL REGULATOR"/>
    <property type="match status" value="1"/>
</dbReference>
<evidence type="ECO:0000256" key="1">
    <source>
        <dbReference type="ARBA" id="ARBA00009437"/>
    </source>
</evidence>
<gene>
    <name evidence="7" type="ORF">C8046_10450</name>
</gene>
<dbReference type="EMBL" id="PYHR01000002">
    <property type="protein sequence ID" value="PWD51007.1"/>
    <property type="molecule type" value="Genomic_DNA"/>
</dbReference>
<dbReference type="OrthoDB" id="3252676at2"/>
<dbReference type="InterPro" id="IPR050176">
    <property type="entry name" value="LTTR"/>
</dbReference>
<dbReference type="SUPFAM" id="SSF53850">
    <property type="entry name" value="Periplasmic binding protein-like II"/>
    <property type="match status" value="1"/>
</dbReference>
<reference evidence="7 8" key="1">
    <citation type="submission" date="2018-03" db="EMBL/GenBank/DDBJ databases">
        <title>Genome assembly of novel Miniimonas species PCH200.</title>
        <authorList>
            <person name="Thakur V."/>
            <person name="Kumar V."/>
            <person name="Singh D."/>
        </authorList>
    </citation>
    <scope>NUCLEOTIDE SEQUENCE [LARGE SCALE GENOMIC DNA]</scope>
    <source>
        <strain evidence="7 8">PCH200</strain>
    </source>
</reference>
<dbReference type="Gene3D" id="1.10.10.10">
    <property type="entry name" value="Winged helix-like DNA-binding domain superfamily/Winged helix DNA-binding domain"/>
    <property type="match status" value="1"/>
</dbReference>
<dbReference type="InterPro" id="IPR036388">
    <property type="entry name" value="WH-like_DNA-bd_sf"/>
</dbReference>